<protein>
    <submittedName>
        <fullName evidence="1">Uncharacterized protein</fullName>
    </submittedName>
</protein>
<name>A0A7J9HQI3_9ROSI</name>
<proteinExistence type="predicted"/>
<dbReference type="AlphaFoldDB" id="A0A7J9HQI3"/>
<sequence length="24" mass="2929">MRTCKGVWEIATEREWTSFYLPPK</sequence>
<organism evidence="1 2">
    <name type="scientific">Gossypium harknessii</name>
    <dbReference type="NCBI Taxonomy" id="34285"/>
    <lineage>
        <taxon>Eukaryota</taxon>
        <taxon>Viridiplantae</taxon>
        <taxon>Streptophyta</taxon>
        <taxon>Embryophyta</taxon>
        <taxon>Tracheophyta</taxon>
        <taxon>Spermatophyta</taxon>
        <taxon>Magnoliopsida</taxon>
        <taxon>eudicotyledons</taxon>
        <taxon>Gunneridae</taxon>
        <taxon>Pentapetalae</taxon>
        <taxon>rosids</taxon>
        <taxon>malvids</taxon>
        <taxon>Malvales</taxon>
        <taxon>Malvaceae</taxon>
        <taxon>Malvoideae</taxon>
        <taxon>Gossypium</taxon>
    </lineage>
</organism>
<reference evidence="1 2" key="1">
    <citation type="journal article" date="2019" name="Genome Biol. Evol.">
        <title>Insights into the evolution of the New World diploid cottons (Gossypium, subgenus Houzingenia) based on genome sequencing.</title>
        <authorList>
            <person name="Grover C.E."/>
            <person name="Arick M.A. 2nd"/>
            <person name="Thrash A."/>
            <person name="Conover J.L."/>
            <person name="Sanders W.S."/>
            <person name="Peterson D.G."/>
            <person name="Frelichowski J.E."/>
            <person name="Scheffler J.A."/>
            <person name="Scheffler B.E."/>
            <person name="Wendel J.F."/>
        </authorList>
    </citation>
    <scope>NUCLEOTIDE SEQUENCE [LARGE SCALE GENOMIC DNA]</scope>
    <source>
        <strain evidence="1">0</strain>
        <tissue evidence="1">Leaf</tissue>
    </source>
</reference>
<keyword evidence="2" id="KW-1185">Reference proteome</keyword>
<comment type="caution">
    <text evidence="1">The sequence shown here is derived from an EMBL/GenBank/DDBJ whole genome shotgun (WGS) entry which is preliminary data.</text>
</comment>
<gene>
    <name evidence="1" type="ORF">Gohar_003074</name>
</gene>
<dbReference type="Proteomes" id="UP000593560">
    <property type="component" value="Unassembled WGS sequence"/>
</dbReference>
<evidence type="ECO:0000313" key="1">
    <source>
        <dbReference type="EMBL" id="MBA0811145.1"/>
    </source>
</evidence>
<evidence type="ECO:0000313" key="2">
    <source>
        <dbReference type="Proteomes" id="UP000593560"/>
    </source>
</evidence>
<accession>A0A7J9HQI3</accession>
<dbReference type="EMBL" id="JABFAD010000010">
    <property type="protein sequence ID" value="MBA0811145.1"/>
    <property type="molecule type" value="Genomic_DNA"/>
</dbReference>